<evidence type="ECO:0000313" key="2">
    <source>
        <dbReference type="EMBL" id="CAE8694146.1"/>
    </source>
</evidence>
<evidence type="ECO:0008006" key="4">
    <source>
        <dbReference type="Google" id="ProtNLM"/>
    </source>
</evidence>
<gene>
    <name evidence="2" type="ORF">PGLA2088_LOCUS28703</name>
</gene>
<name>A0A813K6X8_POLGL</name>
<dbReference type="SUPFAM" id="SSF51206">
    <property type="entry name" value="cAMP-binding domain-like"/>
    <property type="match status" value="1"/>
</dbReference>
<feature type="compositionally biased region" description="Acidic residues" evidence="1">
    <location>
        <begin position="260"/>
        <end position="270"/>
    </location>
</feature>
<comment type="caution">
    <text evidence="2">The sequence shown here is derived from an EMBL/GenBank/DDBJ whole genome shotgun (WGS) entry which is preliminary data.</text>
</comment>
<feature type="non-terminal residue" evidence="2">
    <location>
        <position position="1"/>
    </location>
</feature>
<feature type="compositionally biased region" description="Polar residues" evidence="1">
    <location>
        <begin position="272"/>
        <end position="283"/>
    </location>
</feature>
<organism evidence="2 3">
    <name type="scientific">Polarella glacialis</name>
    <name type="common">Dinoflagellate</name>
    <dbReference type="NCBI Taxonomy" id="89957"/>
    <lineage>
        <taxon>Eukaryota</taxon>
        <taxon>Sar</taxon>
        <taxon>Alveolata</taxon>
        <taxon>Dinophyceae</taxon>
        <taxon>Suessiales</taxon>
        <taxon>Suessiaceae</taxon>
        <taxon>Polarella</taxon>
    </lineage>
</organism>
<evidence type="ECO:0000313" key="3">
    <source>
        <dbReference type="Proteomes" id="UP000626109"/>
    </source>
</evidence>
<dbReference type="Proteomes" id="UP000626109">
    <property type="component" value="Unassembled WGS sequence"/>
</dbReference>
<dbReference type="AlphaFoldDB" id="A0A813K6X8"/>
<evidence type="ECO:0000256" key="1">
    <source>
        <dbReference type="SAM" id="MobiDB-lite"/>
    </source>
</evidence>
<accession>A0A813K6X8</accession>
<feature type="region of interest" description="Disordered" evidence="1">
    <location>
        <begin position="1"/>
        <end position="20"/>
    </location>
</feature>
<dbReference type="InterPro" id="IPR018490">
    <property type="entry name" value="cNMP-bd_dom_sf"/>
</dbReference>
<reference evidence="2" key="1">
    <citation type="submission" date="2021-02" db="EMBL/GenBank/DDBJ databases">
        <authorList>
            <person name="Dougan E. K."/>
            <person name="Rhodes N."/>
            <person name="Thang M."/>
            <person name="Chan C."/>
        </authorList>
    </citation>
    <scope>NUCLEOTIDE SEQUENCE</scope>
</reference>
<protein>
    <recommendedName>
        <fullName evidence="4">Cyclic nucleotide-binding domain-containing protein</fullName>
    </recommendedName>
</protein>
<feature type="compositionally biased region" description="Polar residues" evidence="1">
    <location>
        <begin position="11"/>
        <end position="20"/>
    </location>
</feature>
<dbReference type="EMBL" id="CAJNNW010027991">
    <property type="protein sequence ID" value="CAE8694146.1"/>
    <property type="molecule type" value="Genomic_DNA"/>
</dbReference>
<feature type="region of interest" description="Disordered" evidence="1">
    <location>
        <begin position="234"/>
        <end position="297"/>
    </location>
</feature>
<proteinExistence type="predicted"/>
<feature type="compositionally biased region" description="Basic and acidic residues" evidence="1">
    <location>
        <begin position="288"/>
        <end position="297"/>
    </location>
</feature>
<sequence length="297" mass="32535">MIESRDRNSQKSRATGVSQLPMSTDVDPFIAMQAALIQQDFQRQYTDEMAREALSGIEFFRMCDARLPGLIADQAPRRDIGPGEELLLEDGGPIYIVEKGKLEVTVGGGPYMPFGPGQILNCLGICGISHEALPFKPTPVSAALEREREKVKIPASSSPYEVFARGQAAIYPFGDRRQPNLKLQLKSGQVCPEDNICFYNLCPQAALRANPMQHSSSLSDWIPMGVRGAVLSVPKEKTASQGDASEEETEDHVETMGYEVDPEQDEDDSDLSSRNKTPNSGSRRSLHAHVEGGARLV</sequence>